<proteinExistence type="predicted"/>
<dbReference type="Proteomes" id="UP000886998">
    <property type="component" value="Unassembled WGS sequence"/>
</dbReference>
<dbReference type="EMBL" id="BMAV01014773">
    <property type="protein sequence ID" value="GFY63430.1"/>
    <property type="molecule type" value="Genomic_DNA"/>
</dbReference>
<gene>
    <name evidence="1" type="ORF">TNIN_369321</name>
</gene>
<evidence type="ECO:0000313" key="1">
    <source>
        <dbReference type="EMBL" id="GFY63430.1"/>
    </source>
</evidence>
<dbReference type="AlphaFoldDB" id="A0A8X6XZW4"/>
<name>A0A8X6XZW4_9ARAC</name>
<evidence type="ECO:0000313" key="2">
    <source>
        <dbReference type="Proteomes" id="UP000886998"/>
    </source>
</evidence>
<keyword evidence="2" id="KW-1185">Reference proteome</keyword>
<organism evidence="1 2">
    <name type="scientific">Trichonephila inaurata madagascariensis</name>
    <dbReference type="NCBI Taxonomy" id="2747483"/>
    <lineage>
        <taxon>Eukaryota</taxon>
        <taxon>Metazoa</taxon>
        <taxon>Ecdysozoa</taxon>
        <taxon>Arthropoda</taxon>
        <taxon>Chelicerata</taxon>
        <taxon>Arachnida</taxon>
        <taxon>Araneae</taxon>
        <taxon>Araneomorphae</taxon>
        <taxon>Entelegynae</taxon>
        <taxon>Araneoidea</taxon>
        <taxon>Nephilidae</taxon>
        <taxon>Trichonephila</taxon>
        <taxon>Trichonephila inaurata</taxon>
    </lineage>
</organism>
<reference evidence="1" key="1">
    <citation type="submission" date="2020-08" db="EMBL/GenBank/DDBJ databases">
        <title>Multicomponent nature underlies the extraordinary mechanical properties of spider dragline silk.</title>
        <authorList>
            <person name="Kono N."/>
            <person name="Nakamura H."/>
            <person name="Mori M."/>
            <person name="Yoshida Y."/>
            <person name="Ohtoshi R."/>
            <person name="Malay A.D."/>
            <person name="Moran D.A.P."/>
            <person name="Tomita M."/>
            <person name="Numata K."/>
            <person name="Arakawa K."/>
        </authorList>
    </citation>
    <scope>NUCLEOTIDE SEQUENCE</scope>
</reference>
<comment type="caution">
    <text evidence="1">The sequence shown here is derived from an EMBL/GenBank/DDBJ whole genome shotgun (WGS) entry which is preliminary data.</text>
</comment>
<sequence length="89" mass="10080">MQLVGLKLSLSELLFDLFRSTLMALESLGRTKEKFAEFLGHWLNPACGNRASCVGKGISPWKISHRKMVRSRCINYCVFFRQGAKLGDD</sequence>
<protein>
    <submittedName>
        <fullName evidence="1">Uncharacterized protein</fullName>
    </submittedName>
</protein>
<accession>A0A8X6XZW4</accession>